<gene>
    <name evidence="2" type="ORF">FCL54_07790</name>
</gene>
<dbReference type="PANTHER" id="PTHR39175">
    <property type="entry name" value="FAMILY PROTEIN, PUTATIVE (AFU_ORTHOLOGUE AFUA_3G15060)-RELATED"/>
    <property type="match status" value="1"/>
</dbReference>
<proteinExistence type="predicted"/>
<dbReference type="Pfam" id="PF00903">
    <property type="entry name" value="Glyoxalase"/>
    <property type="match status" value="1"/>
</dbReference>
<dbReference type="Proteomes" id="UP000308230">
    <property type="component" value="Unassembled WGS sequence"/>
</dbReference>
<sequence length="122" mass="14235">MKIDVTRLHHVQVCIPTGKESEARDFYTGILGFEEIEKPDALKKNGGLWYRVGDVELHIGTEPETENSKRHPAFQISQLDEVREYLQQNQIKIKEEIQVPGMKRFSFFDPFNNRIEFLEIAS</sequence>
<dbReference type="RefSeq" id="WP_138125067.1">
    <property type="nucleotide sequence ID" value="NZ_SWLG01000005.1"/>
</dbReference>
<feature type="domain" description="VOC" evidence="1">
    <location>
        <begin position="7"/>
        <end position="120"/>
    </location>
</feature>
<dbReference type="InterPro" id="IPR004360">
    <property type="entry name" value="Glyas_Fos-R_dOase_dom"/>
</dbReference>
<dbReference type="SUPFAM" id="SSF54593">
    <property type="entry name" value="Glyoxalase/Bleomycin resistance protein/Dihydroxybiphenyl dioxygenase"/>
    <property type="match status" value="1"/>
</dbReference>
<comment type="caution">
    <text evidence="2">The sequence shown here is derived from an EMBL/GenBank/DDBJ whole genome shotgun (WGS) entry which is preliminary data.</text>
</comment>
<dbReference type="EMBL" id="SWLG01000005">
    <property type="protein sequence ID" value="TLS37717.1"/>
    <property type="molecule type" value="Genomic_DNA"/>
</dbReference>
<dbReference type="Gene3D" id="3.10.180.10">
    <property type="entry name" value="2,3-Dihydroxybiphenyl 1,2-Dioxygenase, domain 1"/>
    <property type="match status" value="1"/>
</dbReference>
<dbReference type="OrthoDB" id="9813630at2"/>
<dbReference type="PANTHER" id="PTHR39175:SF1">
    <property type="entry name" value="FAMILY PROTEIN, PUTATIVE (AFU_ORTHOLOGUE AFUA_3G15060)-RELATED"/>
    <property type="match status" value="1"/>
</dbReference>
<keyword evidence="3" id="KW-1185">Reference proteome</keyword>
<dbReference type="InterPro" id="IPR037523">
    <property type="entry name" value="VOC_core"/>
</dbReference>
<name>A0A5R9F279_9BACL</name>
<protein>
    <submittedName>
        <fullName evidence="2">Glyoxalase</fullName>
    </submittedName>
</protein>
<evidence type="ECO:0000313" key="2">
    <source>
        <dbReference type="EMBL" id="TLS37717.1"/>
    </source>
</evidence>
<evidence type="ECO:0000259" key="1">
    <source>
        <dbReference type="PROSITE" id="PS51819"/>
    </source>
</evidence>
<reference evidence="2 3" key="1">
    <citation type="submission" date="2019-04" db="EMBL/GenBank/DDBJ databases">
        <title>Bacillus caeni sp. nov., a bacterium isolated from mangrove sediment.</title>
        <authorList>
            <person name="Huang H."/>
            <person name="Mo K."/>
            <person name="Hu Y."/>
        </authorList>
    </citation>
    <scope>NUCLEOTIDE SEQUENCE [LARGE SCALE GENOMIC DNA]</scope>
    <source>
        <strain evidence="2 3">HB172195</strain>
    </source>
</reference>
<dbReference type="PROSITE" id="PS51819">
    <property type="entry name" value="VOC"/>
    <property type="match status" value="1"/>
</dbReference>
<accession>A0A5R9F279</accession>
<dbReference type="AlphaFoldDB" id="A0A5R9F279"/>
<evidence type="ECO:0000313" key="3">
    <source>
        <dbReference type="Proteomes" id="UP000308230"/>
    </source>
</evidence>
<dbReference type="InterPro" id="IPR029068">
    <property type="entry name" value="Glyas_Bleomycin-R_OHBP_Dase"/>
</dbReference>
<organism evidence="2 3">
    <name type="scientific">Exobacillus caeni</name>
    <dbReference type="NCBI Taxonomy" id="2574798"/>
    <lineage>
        <taxon>Bacteria</taxon>
        <taxon>Bacillati</taxon>
        <taxon>Bacillota</taxon>
        <taxon>Bacilli</taxon>
        <taxon>Bacillales</taxon>
        <taxon>Guptibacillaceae</taxon>
        <taxon>Exobacillus</taxon>
    </lineage>
</organism>